<name>A0A834HZ64_RHYFE</name>
<proteinExistence type="predicted"/>
<dbReference type="EMBL" id="JAACXV010014184">
    <property type="protein sequence ID" value="KAF7269793.1"/>
    <property type="molecule type" value="Genomic_DNA"/>
</dbReference>
<sequence>MECYLADGYYYRHLYDQLTNNSVWGCAMPNCCVKVITDKKKNIIRWIGRHPHSNVKKPPKQKKRFFLEEFFRTQFEKFTTERDKLRRIKRGIQTEIHKIDCDHGLRKSVLRSLFLIKLLSSKMI</sequence>
<evidence type="ECO:0000313" key="1">
    <source>
        <dbReference type="EMBL" id="KAF7269793.1"/>
    </source>
</evidence>
<comment type="caution">
    <text evidence="1">The sequence shown here is derived from an EMBL/GenBank/DDBJ whole genome shotgun (WGS) entry which is preliminary data.</text>
</comment>
<dbReference type="Proteomes" id="UP000625711">
    <property type="component" value="Unassembled WGS sequence"/>
</dbReference>
<dbReference type="AlphaFoldDB" id="A0A834HZ64"/>
<organism evidence="1 2">
    <name type="scientific">Rhynchophorus ferrugineus</name>
    <name type="common">Red palm weevil</name>
    <name type="synonym">Curculio ferrugineus</name>
    <dbReference type="NCBI Taxonomy" id="354439"/>
    <lineage>
        <taxon>Eukaryota</taxon>
        <taxon>Metazoa</taxon>
        <taxon>Ecdysozoa</taxon>
        <taxon>Arthropoda</taxon>
        <taxon>Hexapoda</taxon>
        <taxon>Insecta</taxon>
        <taxon>Pterygota</taxon>
        <taxon>Neoptera</taxon>
        <taxon>Endopterygota</taxon>
        <taxon>Coleoptera</taxon>
        <taxon>Polyphaga</taxon>
        <taxon>Cucujiformia</taxon>
        <taxon>Curculionidae</taxon>
        <taxon>Dryophthorinae</taxon>
        <taxon>Rhynchophorus</taxon>
    </lineage>
</organism>
<reference evidence="1" key="1">
    <citation type="submission" date="2020-08" db="EMBL/GenBank/DDBJ databases">
        <title>Genome sequencing and assembly of the red palm weevil Rhynchophorus ferrugineus.</title>
        <authorList>
            <person name="Dias G.B."/>
            <person name="Bergman C.M."/>
            <person name="Manee M."/>
        </authorList>
    </citation>
    <scope>NUCLEOTIDE SEQUENCE</scope>
    <source>
        <strain evidence="1">AA-2017</strain>
        <tissue evidence="1">Whole larva</tissue>
    </source>
</reference>
<gene>
    <name evidence="1" type="ORF">GWI33_017179</name>
</gene>
<evidence type="ECO:0000313" key="2">
    <source>
        <dbReference type="Proteomes" id="UP000625711"/>
    </source>
</evidence>
<keyword evidence="2" id="KW-1185">Reference proteome</keyword>
<protein>
    <submittedName>
        <fullName evidence="1">Uncharacterized protein</fullName>
    </submittedName>
</protein>
<accession>A0A834HZ64</accession>